<comment type="caution">
    <text evidence="2">The sequence shown here is derived from an EMBL/GenBank/DDBJ whole genome shotgun (WGS) entry which is preliminary data.</text>
</comment>
<reference evidence="2" key="1">
    <citation type="submission" date="2017-09" db="EMBL/GenBank/DDBJ databases">
        <title>Contemporary evolution of a Lepidopteran species, Heliothis virescens, in response to modern agricultural practices.</title>
        <authorList>
            <person name="Fritz M.L."/>
            <person name="Deyonke A.M."/>
            <person name="Papanicolaou A."/>
            <person name="Micinski S."/>
            <person name="Westbrook J."/>
            <person name="Gould F."/>
        </authorList>
    </citation>
    <scope>NUCLEOTIDE SEQUENCE [LARGE SCALE GENOMIC DNA]</scope>
    <source>
        <strain evidence="2">HvINT-</strain>
        <tissue evidence="2">Whole body</tissue>
    </source>
</reference>
<gene>
    <name evidence="2" type="ORF">B5V51_7493</name>
</gene>
<accession>A0A2A4JZ97</accession>
<protein>
    <submittedName>
        <fullName evidence="2">Uncharacterized protein</fullName>
    </submittedName>
</protein>
<evidence type="ECO:0000313" key="2">
    <source>
        <dbReference type="EMBL" id="PCG77327.1"/>
    </source>
</evidence>
<dbReference type="EMBL" id="NWSH01000331">
    <property type="protein sequence ID" value="PCG77327.1"/>
    <property type="molecule type" value="Genomic_DNA"/>
</dbReference>
<feature type="compositionally biased region" description="Polar residues" evidence="1">
    <location>
        <begin position="137"/>
        <end position="157"/>
    </location>
</feature>
<organism evidence="2">
    <name type="scientific">Heliothis virescens</name>
    <name type="common">Tobacco budworm moth</name>
    <dbReference type="NCBI Taxonomy" id="7102"/>
    <lineage>
        <taxon>Eukaryota</taxon>
        <taxon>Metazoa</taxon>
        <taxon>Ecdysozoa</taxon>
        <taxon>Arthropoda</taxon>
        <taxon>Hexapoda</taxon>
        <taxon>Insecta</taxon>
        <taxon>Pterygota</taxon>
        <taxon>Neoptera</taxon>
        <taxon>Endopterygota</taxon>
        <taxon>Lepidoptera</taxon>
        <taxon>Glossata</taxon>
        <taxon>Ditrysia</taxon>
        <taxon>Noctuoidea</taxon>
        <taxon>Noctuidae</taxon>
        <taxon>Heliothinae</taxon>
        <taxon>Heliothis</taxon>
    </lineage>
</organism>
<evidence type="ECO:0000256" key="1">
    <source>
        <dbReference type="SAM" id="MobiDB-lite"/>
    </source>
</evidence>
<name>A0A2A4JZ97_HELVI</name>
<sequence>MRNTLVIRWSRSGQSDGPDSRITESIAVGSGKGRNLLICSTFCHVERTRLHAAGHGVIRMFFIGAGNGGGPGGAGGVGGAGGTSEYVRNELRAVVGARARPELHALQPPDMDSLMSYDMTPPGGGSVVGGRASSASTNSWESQQSTPASLLQKLLSQ</sequence>
<feature type="region of interest" description="Disordered" evidence="1">
    <location>
        <begin position="102"/>
        <end position="157"/>
    </location>
</feature>
<proteinExistence type="predicted"/>
<dbReference type="AlphaFoldDB" id="A0A2A4JZ97"/>